<dbReference type="AlphaFoldDB" id="A0AA88URN3"/>
<dbReference type="InterPro" id="IPR045073">
    <property type="entry name" value="Omega/Tau-like"/>
</dbReference>
<feature type="non-terminal residue" evidence="6">
    <location>
        <position position="122"/>
    </location>
</feature>
<organism evidence="6 7">
    <name type="scientific">Escallonia rubra</name>
    <dbReference type="NCBI Taxonomy" id="112253"/>
    <lineage>
        <taxon>Eukaryota</taxon>
        <taxon>Viridiplantae</taxon>
        <taxon>Streptophyta</taxon>
        <taxon>Embryophyta</taxon>
        <taxon>Tracheophyta</taxon>
        <taxon>Spermatophyta</taxon>
        <taxon>Magnoliopsida</taxon>
        <taxon>eudicotyledons</taxon>
        <taxon>Gunneridae</taxon>
        <taxon>Pentapetalae</taxon>
        <taxon>asterids</taxon>
        <taxon>campanulids</taxon>
        <taxon>Escalloniales</taxon>
        <taxon>Escalloniaceae</taxon>
        <taxon>Escallonia</taxon>
    </lineage>
</organism>
<keyword evidence="4" id="KW-0963">Cytoplasm</keyword>
<dbReference type="GO" id="GO:0006749">
    <property type="term" value="P:glutathione metabolic process"/>
    <property type="evidence" value="ECO:0007669"/>
    <property type="project" value="TreeGrafter"/>
</dbReference>
<dbReference type="InterPro" id="IPR004045">
    <property type="entry name" value="Glutathione_S-Trfase_N"/>
</dbReference>
<evidence type="ECO:0000313" key="7">
    <source>
        <dbReference type="Proteomes" id="UP001187471"/>
    </source>
</evidence>
<comment type="caution">
    <text evidence="6">The sequence shown here is derived from an EMBL/GenBank/DDBJ whole genome shotgun (WGS) entry which is preliminary data.</text>
</comment>
<name>A0AA88URN3_9ASTE</name>
<evidence type="ECO:0000256" key="1">
    <source>
        <dbReference type="ARBA" id="ARBA00022679"/>
    </source>
</evidence>
<dbReference type="EMBL" id="JAVXUO010000620">
    <property type="protein sequence ID" value="KAK2990778.1"/>
    <property type="molecule type" value="Genomic_DNA"/>
</dbReference>
<dbReference type="GO" id="GO:0004364">
    <property type="term" value="F:glutathione transferase activity"/>
    <property type="evidence" value="ECO:0007669"/>
    <property type="project" value="UniProtKB-UniRule"/>
</dbReference>
<dbReference type="PANTHER" id="PTHR11260">
    <property type="entry name" value="GLUTATHIONE S-TRANSFERASE, GST, SUPERFAMILY, GST DOMAIN CONTAINING"/>
    <property type="match status" value="1"/>
</dbReference>
<dbReference type="Pfam" id="PF02798">
    <property type="entry name" value="GST_N"/>
    <property type="match status" value="1"/>
</dbReference>
<evidence type="ECO:0000256" key="3">
    <source>
        <dbReference type="ARBA" id="ARBA00047960"/>
    </source>
</evidence>
<dbReference type="PANTHER" id="PTHR11260:SF685">
    <property type="entry name" value="GLUTATHIONE TRANSFERASE"/>
    <property type="match status" value="1"/>
</dbReference>
<proteinExistence type="inferred from homology"/>
<comment type="similarity">
    <text evidence="2">Belongs to the GST superfamily. Tau family.</text>
</comment>
<comment type="function">
    <text evidence="4">Is involved in the conjugation of reduced glutathione to a wide number of exogenous and endogenous hydrophobic electrophiles.</text>
</comment>
<dbReference type="SUPFAM" id="SSF52833">
    <property type="entry name" value="Thioredoxin-like"/>
    <property type="match status" value="1"/>
</dbReference>
<dbReference type="PROSITE" id="PS50404">
    <property type="entry name" value="GST_NTER"/>
    <property type="match status" value="1"/>
</dbReference>
<dbReference type="Gene3D" id="3.40.30.10">
    <property type="entry name" value="Glutaredoxin"/>
    <property type="match status" value="1"/>
</dbReference>
<dbReference type="InterPro" id="IPR036249">
    <property type="entry name" value="Thioredoxin-like_sf"/>
</dbReference>
<dbReference type="Proteomes" id="UP001187471">
    <property type="component" value="Unassembled WGS sequence"/>
</dbReference>
<comment type="subcellular location">
    <subcellularLocation>
        <location evidence="4">Cytoplasm</location>
        <location evidence="4">Cytosol</location>
    </subcellularLocation>
</comment>
<dbReference type="EC" id="2.5.1.18" evidence="4"/>
<comment type="catalytic activity">
    <reaction evidence="3 4">
        <text>RX + glutathione = an S-substituted glutathione + a halide anion + H(+)</text>
        <dbReference type="Rhea" id="RHEA:16437"/>
        <dbReference type="ChEBI" id="CHEBI:15378"/>
        <dbReference type="ChEBI" id="CHEBI:16042"/>
        <dbReference type="ChEBI" id="CHEBI:17792"/>
        <dbReference type="ChEBI" id="CHEBI:57925"/>
        <dbReference type="ChEBI" id="CHEBI:90779"/>
        <dbReference type="EC" id="2.5.1.18"/>
    </reaction>
</comment>
<keyword evidence="7" id="KW-1185">Reference proteome</keyword>
<dbReference type="FunFam" id="3.40.30.10:FF:000044">
    <property type="entry name" value="Glutathione S-transferase GSTU6"/>
    <property type="match status" value="1"/>
</dbReference>
<sequence>MATKTDVKLLGIWPSPYVNRVQIALSVKSIDYEFVVESYLPKSELLLKSNPVHKKIPVFFHGDKTICETLVIIQYVDEWFPLVRELRTVKGEEARALAERIVEGLVLLEETFVKCSKGKAYF</sequence>
<accession>A0AA88URN3</accession>
<protein>
    <recommendedName>
        <fullName evidence="4">Glutathione S-transferase</fullName>
        <ecNumber evidence="4">2.5.1.18</ecNumber>
    </recommendedName>
</protein>
<evidence type="ECO:0000259" key="5">
    <source>
        <dbReference type="PROSITE" id="PS50404"/>
    </source>
</evidence>
<evidence type="ECO:0000313" key="6">
    <source>
        <dbReference type="EMBL" id="KAK2990778.1"/>
    </source>
</evidence>
<evidence type="ECO:0000256" key="4">
    <source>
        <dbReference type="RuleBase" id="RU369102"/>
    </source>
</evidence>
<feature type="domain" description="GST N-terminal" evidence="5">
    <location>
        <begin position="5"/>
        <end position="84"/>
    </location>
</feature>
<keyword evidence="1 4" id="KW-0808">Transferase</keyword>
<reference evidence="6" key="1">
    <citation type="submission" date="2022-12" db="EMBL/GenBank/DDBJ databases">
        <title>Draft genome assemblies for two species of Escallonia (Escalloniales).</title>
        <authorList>
            <person name="Chanderbali A."/>
            <person name="Dervinis C."/>
            <person name="Anghel I."/>
            <person name="Soltis D."/>
            <person name="Soltis P."/>
            <person name="Zapata F."/>
        </authorList>
    </citation>
    <scope>NUCLEOTIDE SEQUENCE</scope>
    <source>
        <strain evidence="6">UCBG92.1500</strain>
        <tissue evidence="6">Leaf</tissue>
    </source>
</reference>
<dbReference type="CDD" id="cd03058">
    <property type="entry name" value="GST_N_Tau"/>
    <property type="match status" value="1"/>
</dbReference>
<gene>
    <name evidence="6" type="ORF">RJ640_012679</name>
</gene>
<dbReference type="GO" id="GO:0005829">
    <property type="term" value="C:cytosol"/>
    <property type="evidence" value="ECO:0007669"/>
    <property type="project" value="UniProtKB-SubCell"/>
</dbReference>
<evidence type="ECO:0000256" key="2">
    <source>
        <dbReference type="ARBA" id="ARBA00025743"/>
    </source>
</evidence>